<reference evidence="2" key="2">
    <citation type="journal article" date="2021" name="PeerJ">
        <title>Extensive microbial diversity within the chicken gut microbiome revealed by metagenomics and culture.</title>
        <authorList>
            <person name="Gilroy R."/>
            <person name="Ravi A."/>
            <person name="Getino M."/>
            <person name="Pursley I."/>
            <person name="Horton D.L."/>
            <person name="Alikhan N.F."/>
            <person name="Baker D."/>
            <person name="Gharbi K."/>
            <person name="Hall N."/>
            <person name="Watson M."/>
            <person name="Adriaenssens E.M."/>
            <person name="Foster-Nyarko E."/>
            <person name="Jarju S."/>
            <person name="Secka A."/>
            <person name="Antonio M."/>
            <person name="Oren A."/>
            <person name="Chaudhuri R.R."/>
            <person name="La Ragione R."/>
            <person name="Hildebrand F."/>
            <person name="Pallen M.J."/>
        </authorList>
    </citation>
    <scope>NUCLEOTIDE SEQUENCE</scope>
    <source>
        <strain evidence="2">G3-3990</strain>
    </source>
</reference>
<gene>
    <name evidence="2" type="ORF">IAA73_00685</name>
</gene>
<dbReference type="Proteomes" id="UP000823641">
    <property type="component" value="Unassembled WGS sequence"/>
</dbReference>
<evidence type="ECO:0000259" key="1">
    <source>
        <dbReference type="PROSITE" id="PS51502"/>
    </source>
</evidence>
<name>A0A9D9HRJ1_9BACT</name>
<evidence type="ECO:0000313" key="3">
    <source>
        <dbReference type="Proteomes" id="UP000823641"/>
    </source>
</evidence>
<proteinExistence type="predicted"/>
<dbReference type="InterPro" id="IPR011008">
    <property type="entry name" value="Dimeric_a/b-barrel"/>
</dbReference>
<feature type="domain" description="Stress-response A/B barrel" evidence="1">
    <location>
        <begin position="2"/>
        <end position="99"/>
    </location>
</feature>
<reference evidence="2" key="1">
    <citation type="submission" date="2020-10" db="EMBL/GenBank/DDBJ databases">
        <authorList>
            <person name="Gilroy R."/>
        </authorList>
    </citation>
    <scope>NUCLEOTIDE SEQUENCE</scope>
    <source>
        <strain evidence="2">G3-3990</strain>
    </source>
</reference>
<dbReference type="Pfam" id="PF07876">
    <property type="entry name" value="Dabb"/>
    <property type="match status" value="1"/>
</dbReference>
<dbReference type="InterPro" id="IPR013097">
    <property type="entry name" value="Dabb"/>
</dbReference>
<sequence length="101" mass="11435">MVKHIVFFRLQDEAEGHSKLENAQIIKEGLENLVNLVPVLRKAEVGINIPNAPKTDYDLCLYCEFDSFADVDTYQTHPEHVKVATYIGKVRSGRAAVDYEV</sequence>
<organism evidence="2 3">
    <name type="scientific">Candidatus Gallipaludibacter merdavium</name>
    <dbReference type="NCBI Taxonomy" id="2840839"/>
    <lineage>
        <taxon>Bacteria</taxon>
        <taxon>Pseudomonadati</taxon>
        <taxon>Bacteroidota</taxon>
        <taxon>Bacteroidia</taxon>
        <taxon>Bacteroidales</taxon>
        <taxon>Candidatus Gallipaludibacter</taxon>
    </lineage>
</organism>
<dbReference type="PANTHER" id="PTHR37832:SF1">
    <property type="entry name" value="STRESS-RESPONSE A_B BARREL DOMAIN-CONTAINING PROTEIN"/>
    <property type="match status" value="1"/>
</dbReference>
<comment type="caution">
    <text evidence="2">The sequence shown here is derived from an EMBL/GenBank/DDBJ whole genome shotgun (WGS) entry which is preliminary data.</text>
</comment>
<dbReference type="SMART" id="SM00886">
    <property type="entry name" value="Dabb"/>
    <property type="match status" value="1"/>
</dbReference>
<accession>A0A9D9HRJ1</accession>
<dbReference type="SUPFAM" id="SSF54909">
    <property type="entry name" value="Dimeric alpha+beta barrel"/>
    <property type="match status" value="1"/>
</dbReference>
<protein>
    <submittedName>
        <fullName evidence="2">Dabb family protein</fullName>
    </submittedName>
</protein>
<dbReference type="PROSITE" id="PS51502">
    <property type="entry name" value="S_R_A_B_BARREL"/>
    <property type="match status" value="1"/>
</dbReference>
<dbReference type="PANTHER" id="PTHR37832">
    <property type="entry name" value="BLL2683 PROTEIN"/>
    <property type="match status" value="1"/>
</dbReference>
<dbReference type="Gene3D" id="3.30.70.100">
    <property type="match status" value="1"/>
</dbReference>
<evidence type="ECO:0000313" key="2">
    <source>
        <dbReference type="EMBL" id="MBO8458841.1"/>
    </source>
</evidence>
<dbReference type="AlphaFoldDB" id="A0A9D9HRJ1"/>
<dbReference type="EMBL" id="JADIMG010000004">
    <property type="protein sequence ID" value="MBO8458841.1"/>
    <property type="molecule type" value="Genomic_DNA"/>
</dbReference>